<keyword evidence="1" id="KW-0521">NADP</keyword>
<dbReference type="InterPro" id="IPR036291">
    <property type="entry name" value="NAD(P)-bd_dom_sf"/>
</dbReference>
<reference evidence="4 5" key="1">
    <citation type="submission" date="2019-12" db="EMBL/GenBank/DDBJ databases">
        <title>A genome sequence resource for the geographically widespread anthracnose pathogen Colletotrichum asianum.</title>
        <authorList>
            <person name="Meng Y."/>
        </authorList>
    </citation>
    <scope>NUCLEOTIDE SEQUENCE [LARGE SCALE GENOMIC DNA]</scope>
    <source>
        <strain evidence="4 5">ICMP 18580</strain>
    </source>
</reference>
<evidence type="ECO:0000313" key="5">
    <source>
        <dbReference type="Proteomes" id="UP000434172"/>
    </source>
</evidence>
<dbReference type="Gene3D" id="3.90.25.10">
    <property type="entry name" value="UDP-galactose 4-epimerase, domain 1"/>
    <property type="match status" value="1"/>
</dbReference>
<dbReference type="OrthoDB" id="9974981at2759"/>
<evidence type="ECO:0000259" key="3">
    <source>
        <dbReference type="Pfam" id="PF05368"/>
    </source>
</evidence>
<comment type="caution">
    <text evidence="4">The sequence shown here is derived from an EMBL/GenBank/DDBJ whole genome shotgun (WGS) entry which is preliminary data.</text>
</comment>
<evidence type="ECO:0000313" key="4">
    <source>
        <dbReference type="EMBL" id="KAF0327076.1"/>
    </source>
</evidence>
<gene>
    <name evidence="4" type="ORF">GQ607_005559</name>
</gene>
<organism evidence="4 5">
    <name type="scientific">Colletotrichum asianum</name>
    <dbReference type="NCBI Taxonomy" id="702518"/>
    <lineage>
        <taxon>Eukaryota</taxon>
        <taxon>Fungi</taxon>
        <taxon>Dikarya</taxon>
        <taxon>Ascomycota</taxon>
        <taxon>Pezizomycotina</taxon>
        <taxon>Sordariomycetes</taxon>
        <taxon>Hypocreomycetidae</taxon>
        <taxon>Glomerellales</taxon>
        <taxon>Glomerellaceae</taxon>
        <taxon>Colletotrichum</taxon>
        <taxon>Colletotrichum gloeosporioides species complex</taxon>
    </lineage>
</organism>
<dbReference type="EMBL" id="WOWK01000025">
    <property type="protein sequence ID" value="KAF0327076.1"/>
    <property type="molecule type" value="Genomic_DNA"/>
</dbReference>
<sequence>MTRYRKVAVFGATGRVGREGGESARDTGVCYICADADIKPVTRALAEEGFDVVPISRQETVVAGIKTQKLASLETFDVVVSTVGLHGKAAQLDLIQQAKDQGVKRFIASEYGVHPVTDAGESDFFAAKREMGQILHEAGFPDGWTAIASGFFDNILPLLVGADVNALSITVRGSGQVRHPFTLRYDIGRVLAATFERPLEKKDTWITVANAWYTLDEVAHKVEQFTGRDWQVRKIPTDMKMPILHLVEENGWDILPPGSGQKDVPVELGNFEEVAIRQYVKSLIGN</sequence>
<dbReference type="Proteomes" id="UP000434172">
    <property type="component" value="Unassembled WGS sequence"/>
</dbReference>
<keyword evidence="2" id="KW-0560">Oxidoreductase</keyword>
<dbReference type="Gene3D" id="3.40.50.720">
    <property type="entry name" value="NAD(P)-binding Rossmann-like Domain"/>
    <property type="match status" value="1"/>
</dbReference>
<dbReference type="PANTHER" id="PTHR47706">
    <property type="entry name" value="NMRA-LIKE FAMILY PROTEIN"/>
    <property type="match status" value="1"/>
</dbReference>
<name>A0A8H3WE09_9PEZI</name>
<dbReference type="GO" id="GO:0016491">
    <property type="term" value="F:oxidoreductase activity"/>
    <property type="evidence" value="ECO:0007669"/>
    <property type="project" value="UniProtKB-KW"/>
</dbReference>
<protein>
    <recommendedName>
        <fullName evidence="3">NmrA-like domain-containing protein</fullName>
    </recommendedName>
</protein>
<keyword evidence="5" id="KW-1185">Reference proteome</keyword>
<dbReference type="PANTHER" id="PTHR47706:SF9">
    <property type="entry name" value="NMRA-LIKE DOMAIN-CONTAINING PROTEIN-RELATED"/>
    <property type="match status" value="1"/>
</dbReference>
<feature type="domain" description="NmrA-like" evidence="3">
    <location>
        <begin position="6"/>
        <end position="243"/>
    </location>
</feature>
<dbReference type="InterPro" id="IPR008030">
    <property type="entry name" value="NmrA-like"/>
</dbReference>
<dbReference type="Pfam" id="PF05368">
    <property type="entry name" value="NmrA"/>
    <property type="match status" value="1"/>
</dbReference>
<dbReference type="SUPFAM" id="SSF51735">
    <property type="entry name" value="NAD(P)-binding Rossmann-fold domains"/>
    <property type="match status" value="1"/>
</dbReference>
<evidence type="ECO:0000256" key="2">
    <source>
        <dbReference type="ARBA" id="ARBA00023002"/>
    </source>
</evidence>
<dbReference type="AlphaFoldDB" id="A0A8H3WE09"/>
<proteinExistence type="predicted"/>
<accession>A0A8H3WE09</accession>
<evidence type="ECO:0000256" key="1">
    <source>
        <dbReference type="ARBA" id="ARBA00022857"/>
    </source>
</evidence>
<dbReference type="InterPro" id="IPR051609">
    <property type="entry name" value="NmrA/Isoflavone_reductase-like"/>
</dbReference>